<protein>
    <submittedName>
        <fullName evidence="4">Membrane protein</fullName>
    </submittedName>
</protein>
<evidence type="ECO:0000259" key="2">
    <source>
        <dbReference type="Pfam" id="PF01396"/>
    </source>
</evidence>
<dbReference type="Pfam" id="PF01396">
    <property type="entry name" value="Zn_ribbon_Top1"/>
    <property type="match status" value="1"/>
</dbReference>
<feature type="domain" description="Restriction endonuclease type IV Mrr" evidence="3">
    <location>
        <begin position="98"/>
        <end position="208"/>
    </location>
</feature>
<reference evidence="4 5" key="1">
    <citation type="submission" date="2021-03" db="EMBL/GenBank/DDBJ databases">
        <title>Complete Genome Sequences of Two Lysobacter Strains Isolated from Sea Water (Lysobacter caseinilyticus) and Soil (Lysobacter helvus) in South Korea.</title>
        <authorList>
            <person name="Watanabe Y."/>
            <person name="Arakawa K."/>
        </authorList>
    </citation>
    <scope>NUCLEOTIDE SEQUENCE [LARGE SCALE GENOMIC DNA]</scope>
    <source>
        <strain evidence="4 5">KVB24</strain>
    </source>
</reference>
<dbReference type="InterPro" id="IPR007560">
    <property type="entry name" value="Restrct_endonuc_IV_Mrr"/>
</dbReference>
<proteinExistence type="predicted"/>
<dbReference type="InterPro" id="IPR011335">
    <property type="entry name" value="Restrct_endonuc-II-like"/>
</dbReference>
<gene>
    <name evidence="4" type="ORF">LYSCAS_00570</name>
</gene>
<feature type="domain" description="DNA topoisomerase type IA zn finger" evidence="2">
    <location>
        <begin position="232"/>
        <end position="264"/>
    </location>
</feature>
<dbReference type="InterPro" id="IPR013498">
    <property type="entry name" value="Topo_IA_Znf"/>
</dbReference>
<dbReference type="InterPro" id="IPR011856">
    <property type="entry name" value="tRNA_endonuc-like_dom_sf"/>
</dbReference>
<keyword evidence="1" id="KW-0472">Membrane</keyword>
<keyword evidence="1" id="KW-0812">Transmembrane</keyword>
<accession>A0ABM7Q1H0</accession>
<dbReference type="Gene3D" id="3.40.1350.10">
    <property type="match status" value="1"/>
</dbReference>
<keyword evidence="5" id="KW-1185">Reference proteome</keyword>
<evidence type="ECO:0000313" key="4">
    <source>
        <dbReference type="EMBL" id="BCT91033.1"/>
    </source>
</evidence>
<feature type="transmembrane region" description="Helical" evidence="1">
    <location>
        <begin position="61"/>
        <end position="79"/>
    </location>
</feature>
<dbReference type="SUPFAM" id="SSF57783">
    <property type="entry name" value="Zinc beta-ribbon"/>
    <property type="match status" value="1"/>
</dbReference>
<dbReference type="PANTHER" id="PTHR30015">
    <property type="entry name" value="MRR RESTRICTION SYSTEM PROTEIN"/>
    <property type="match status" value="1"/>
</dbReference>
<sequence length="265" mass="28778">MARRKESGLDIVASMPWPIGMALGVFAFLGIRYGIGAYFAHSGSPIAQGLGQQLSDGALSPLAWIAMLLCWVAAGVSFLRSKKRKRLLETQSGLESVANLGWREFEMLVGEAYRRQGYTVEETGLGGADGGIDLVLRRDGNKTLVQCKQWRTRQISAPKVREMWGLLHHHGADSIKIVGVGEFTRDAAKFAEGKRIELVNGDRLVEMVRSVQSAGTQATAPTGLHVASKQPECPKCGASMVQRANRKTGESFLGCSKYPVCKGTR</sequence>
<name>A0ABM7Q1H0_9GAMM</name>
<evidence type="ECO:0000256" key="1">
    <source>
        <dbReference type="SAM" id="Phobius"/>
    </source>
</evidence>
<evidence type="ECO:0000259" key="3">
    <source>
        <dbReference type="Pfam" id="PF04471"/>
    </source>
</evidence>
<dbReference type="InterPro" id="IPR052906">
    <property type="entry name" value="Type_IV_Methyl-Rstrct_Enzyme"/>
</dbReference>
<evidence type="ECO:0000313" key="5">
    <source>
        <dbReference type="Proteomes" id="UP000681317"/>
    </source>
</evidence>
<dbReference type="RefSeq" id="WP_213435071.1">
    <property type="nucleotide sequence ID" value="NZ_AP024545.1"/>
</dbReference>
<keyword evidence="1" id="KW-1133">Transmembrane helix</keyword>
<organism evidence="4 5">
    <name type="scientific">Noviluteimonas caseinilytica</name>
    <dbReference type="NCBI Taxonomy" id="2675101"/>
    <lineage>
        <taxon>Bacteria</taxon>
        <taxon>Pseudomonadati</taxon>
        <taxon>Pseudomonadota</taxon>
        <taxon>Gammaproteobacteria</taxon>
        <taxon>Lysobacterales</taxon>
        <taxon>Lysobacteraceae</taxon>
        <taxon>Noviluteimonas</taxon>
    </lineage>
</organism>
<dbReference type="Gene3D" id="3.30.65.10">
    <property type="entry name" value="Bacterial Topoisomerase I, domain 1"/>
    <property type="match status" value="1"/>
</dbReference>
<dbReference type="SUPFAM" id="SSF52980">
    <property type="entry name" value="Restriction endonuclease-like"/>
    <property type="match status" value="1"/>
</dbReference>
<dbReference type="EMBL" id="AP024545">
    <property type="protein sequence ID" value="BCT91033.1"/>
    <property type="molecule type" value="Genomic_DNA"/>
</dbReference>
<dbReference type="Proteomes" id="UP000681317">
    <property type="component" value="Chromosome"/>
</dbReference>
<dbReference type="Pfam" id="PF04471">
    <property type="entry name" value="Mrr_cat"/>
    <property type="match status" value="1"/>
</dbReference>
<dbReference type="PANTHER" id="PTHR30015:SF7">
    <property type="entry name" value="TYPE IV METHYL-DIRECTED RESTRICTION ENZYME ECOKMRR"/>
    <property type="match status" value="1"/>
</dbReference>
<feature type="transmembrane region" description="Helical" evidence="1">
    <location>
        <begin position="21"/>
        <end position="41"/>
    </location>
</feature>